<evidence type="ECO:0000313" key="7">
    <source>
        <dbReference type="Proteomes" id="UP000019150"/>
    </source>
</evidence>
<evidence type="ECO:0000259" key="5">
    <source>
        <dbReference type="Pfam" id="PF25137"/>
    </source>
</evidence>
<dbReference type="Gene3D" id="3.40.50.1970">
    <property type="match status" value="1"/>
</dbReference>
<evidence type="ECO:0000259" key="4">
    <source>
        <dbReference type="Pfam" id="PF00465"/>
    </source>
</evidence>
<protein>
    <submittedName>
        <fullName evidence="6">Alcohol dehydrogenase, class IV</fullName>
    </submittedName>
</protein>
<comment type="similarity">
    <text evidence="1">Belongs to the iron-containing alcohol dehydrogenase family.</text>
</comment>
<organism evidence="6 7">
    <name type="scientific">Nocardia nova SH22a</name>
    <dbReference type="NCBI Taxonomy" id="1415166"/>
    <lineage>
        <taxon>Bacteria</taxon>
        <taxon>Bacillati</taxon>
        <taxon>Actinomycetota</taxon>
        <taxon>Actinomycetes</taxon>
        <taxon>Mycobacteriales</taxon>
        <taxon>Nocardiaceae</taxon>
        <taxon>Nocardia</taxon>
    </lineage>
</organism>
<dbReference type="Pfam" id="PF00465">
    <property type="entry name" value="Fe-ADH"/>
    <property type="match status" value="1"/>
</dbReference>
<evidence type="ECO:0000256" key="2">
    <source>
        <dbReference type="ARBA" id="ARBA00023002"/>
    </source>
</evidence>
<name>W5TDV2_9NOCA</name>
<dbReference type="InterPro" id="IPR056798">
    <property type="entry name" value="ADH_Fe_C"/>
</dbReference>
<proteinExistence type="inferred from homology"/>
<dbReference type="Proteomes" id="UP000019150">
    <property type="component" value="Chromosome"/>
</dbReference>
<dbReference type="PROSITE" id="PS00060">
    <property type="entry name" value="ADH_IRON_2"/>
    <property type="match status" value="1"/>
</dbReference>
<dbReference type="SUPFAM" id="SSF56796">
    <property type="entry name" value="Dehydroquinate synthase-like"/>
    <property type="match status" value="1"/>
</dbReference>
<reference evidence="6 7" key="1">
    <citation type="journal article" date="2014" name="Appl. Environ. Microbiol.">
        <title>Insights into the Microbial Degradation of Rubber and Gutta-Percha by Analysis of the Complete Genome of Nocardia nova SH22a.</title>
        <authorList>
            <person name="Luo Q."/>
            <person name="Hiessl S."/>
            <person name="Poehlein A."/>
            <person name="Daniel R."/>
            <person name="Steinbuchel A."/>
        </authorList>
    </citation>
    <scope>NUCLEOTIDE SEQUENCE [LARGE SCALE GENOMIC DNA]</scope>
    <source>
        <strain evidence="6">SH22a</strain>
    </source>
</reference>
<dbReference type="STRING" id="1415166.NONO_c27280"/>
<gene>
    <name evidence="6" type="ORF">NONO_c27280</name>
</gene>
<dbReference type="GO" id="GO:0046872">
    <property type="term" value="F:metal ion binding"/>
    <property type="evidence" value="ECO:0007669"/>
    <property type="project" value="InterPro"/>
</dbReference>
<accession>W5TDV2</accession>
<dbReference type="CDD" id="cd08192">
    <property type="entry name" value="MAR-like"/>
    <property type="match status" value="1"/>
</dbReference>
<keyword evidence="3" id="KW-0520">NAD</keyword>
<dbReference type="GO" id="GO:0004022">
    <property type="term" value="F:alcohol dehydrogenase (NAD+) activity"/>
    <property type="evidence" value="ECO:0007669"/>
    <property type="project" value="TreeGrafter"/>
</dbReference>
<dbReference type="InterPro" id="IPR039697">
    <property type="entry name" value="Alcohol_dehydrogenase_Fe"/>
</dbReference>
<evidence type="ECO:0000256" key="3">
    <source>
        <dbReference type="ARBA" id="ARBA00023027"/>
    </source>
</evidence>
<dbReference type="RefSeq" id="WP_025348991.1">
    <property type="nucleotide sequence ID" value="NZ_CP006850.1"/>
</dbReference>
<dbReference type="HOGENOM" id="CLU_007207_0_2_11"/>
<feature type="domain" description="Alcohol dehydrogenase iron-type/glycerol dehydrogenase GldA" evidence="4">
    <location>
        <begin position="19"/>
        <end position="193"/>
    </location>
</feature>
<keyword evidence="2" id="KW-0560">Oxidoreductase</keyword>
<keyword evidence="7" id="KW-1185">Reference proteome</keyword>
<dbReference type="InterPro" id="IPR018211">
    <property type="entry name" value="ADH_Fe_CS"/>
</dbReference>
<dbReference type="Gene3D" id="1.20.1090.10">
    <property type="entry name" value="Dehydroquinate synthase-like - alpha domain"/>
    <property type="match status" value="1"/>
</dbReference>
<dbReference type="eggNOG" id="COG1454">
    <property type="taxonomic scope" value="Bacteria"/>
</dbReference>
<dbReference type="EMBL" id="CP006850">
    <property type="protein sequence ID" value="AHH17520.1"/>
    <property type="molecule type" value="Genomic_DNA"/>
</dbReference>
<evidence type="ECO:0000256" key="1">
    <source>
        <dbReference type="ARBA" id="ARBA00007358"/>
    </source>
</evidence>
<evidence type="ECO:0000313" key="6">
    <source>
        <dbReference type="EMBL" id="AHH17520.1"/>
    </source>
</evidence>
<dbReference type="Pfam" id="PF25137">
    <property type="entry name" value="ADH_Fe_C"/>
    <property type="match status" value="1"/>
</dbReference>
<dbReference type="AlphaFoldDB" id="W5TDV2"/>
<dbReference type="KEGG" id="nno:NONO_c27280"/>
<dbReference type="PANTHER" id="PTHR11496:SF102">
    <property type="entry name" value="ALCOHOL DEHYDROGENASE 4"/>
    <property type="match status" value="1"/>
</dbReference>
<dbReference type="PANTHER" id="PTHR11496">
    <property type="entry name" value="ALCOHOL DEHYDROGENASE"/>
    <property type="match status" value="1"/>
</dbReference>
<feature type="domain" description="Fe-containing alcohol dehydrogenase-like C-terminal" evidence="5">
    <location>
        <begin position="206"/>
        <end position="400"/>
    </location>
</feature>
<dbReference type="OrthoDB" id="323926at2"/>
<dbReference type="PATRIC" id="fig|1415166.3.peg.2797"/>
<dbReference type="InterPro" id="IPR001670">
    <property type="entry name" value="ADH_Fe/GldA"/>
</dbReference>
<sequence>MAASRTSPPRIFDLPRTDRVVYGAGARTHLRDEARRLGITRPLVVASGTLTTETPFVHELAESVGAVATTSGIPAHVPRAAVLNVAERFRELDADGLISVGGGSPVDCAKGVALCVAASIGTEADFDSYRIRYRHPGPPMIPSLKHLPPPHISLPTTLSGAEFTAIAGITDIARGAKDLYAADALCPKVVLLDSEIAARTPRALWVSSGVRAIDHIVEGVYSARHTPVTDAALLGALRILARDLPVSADAPDDLSLRTSCQVAAWMAIMHLKNISTGISHGLGHQLGAMLNVPHGVTSCILLPHAMDFNRPVTADRQALLASALGVDTSAMTDEQAAVAAAGAVRALLARMGVPTRLSDVGVQRRHFDALVAEALADMVIAGNPRPVTAADARAVLEAAF</sequence>